<keyword evidence="2" id="KW-1185">Reference proteome</keyword>
<evidence type="ECO:0000313" key="1">
    <source>
        <dbReference type="EMBL" id="KAK7754673.1"/>
    </source>
</evidence>
<dbReference type="AlphaFoldDB" id="A0AAN9V6Z7"/>
<organism evidence="1 2">
    <name type="scientific">Diatrype stigma</name>
    <dbReference type="NCBI Taxonomy" id="117547"/>
    <lineage>
        <taxon>Eukaryota</taxon>
        <taxon>Fungi</taxon>
        <taxon>Dikarya</taxon>
        <taxon>Ascomycota</taxon>
        <taxon>Pezizomycotina</taxon>
        <taxon>Sordariomycetes</taxon>
        <taxon>Xylariomycetidae</taxon>
        <taxon>Xylariales</taxon>
        <taxon>Diatrypaceae</taxon>
        <taxon>Diatrype</taxon>
    </lineage>
</organism>
<comment type="caution">
    <text evidence="1">The sequence shown here is derived from an EMBL/GenBank/DDBJ whole genome shotgun (WGS) entry which is preliminary data.</text>
</comment>
<gene>
    <name evidence="1" type="ORF">SLS62_003230</name>
</gene>
<dbReference type="Proteomes" id="UP001320420">
    <property type="component" value="Unassembled WGS sequence"/>
</dbReference>
<accession>A0AAN9V6Z7</accession>
<name>A0AAN9V6Z7_9PEZI</name>
<reference evidence="1 2" key="1">
    <citation type="submission" date="2024-02" db="EMBL/GenBank/DDBJ databases">
        <title>De novo assembly and annotation of 12 fungi associated with fruit tree decline syndrome in Ontario, Canada.</title>
        <authorList>
            <person name="Sulman M."/>
            <person name="Ellouze W."/>
            <person name="Ilyukhin E."/>
        </authorList>
    </citation>
    <scope>NUCLEOTIDE SEQUENCE [LARGE SCALE GENOMIC DNA]</scope>
    <source>
        <strain evidence="1 2">M11/M66-122</strain>
    </source>
</reference>
<protein>
    <submittedName>
        <fullName evidence="1">Uncharacterized protein</fullName>
    </submittedName>
</protein>
<proteinExistence type="predicted"/>
<sequence>MDSAKNIRITGRHGSQLIRSVNGRVYIASQSRRTKAKNLMKKPEWHSLPGDADLDLGFSRKKDIASNLKAEDSRTGNPELGQTRIVKKKSKEDGVNLYDIPEWPGSAEQVEIKRKRPAEPIETREVKRSKANRHREISLWDIPQFPAIHDGDAIPAGVSPFAREGTNPNIGNPRFGSQAFPRPSAFQYQSSIPRYDDYDDDDTYYYALLLRKQQLLLEMQICMQRQAIIDAGSRNFDFQAFMQDAADVKDEDN</sequence>
<dbReference type="EMBL" id="JAKJXP020000018">
    <property type="protein sequence ID" value="KAK7754673.1"/>
    <property type="molecule type" value="Genomic_DNA"/>
</dbReference>
<evidence type="ECO:0000313" key="2">
    <source>
        <dbReference type="Proteomes" id="UP001320420"/>
    </source>
</evidence>